<evidence type="ECO:0000256" key="2">
    <source>
        <dbReference type="ARBA" id="ARBA00010566"/>
    </source>
</evidence>
<dbReference type="Pfam" id="PF00285">
    <property type="entry name" value="Citrate_synt"/>
    <property type="match status" value="1"/>
</dbReference>
<dbReference type="Gene3D" id="1.10.230.10">
    <property type="entry name" value="Cytochrome P450-Terp, domain 2"/>
    <property type="match status" value="1"/>
</dbReference>
<dbReference type="InterPro" id="IPR002020">
    <property type="entry name" value="Citrate_synthase"/>
</dbReference>
<dbReference type="PIRSF" id="PIRSF001369">
    <property type="entry name" value="Citrate_synth"/>
    <property type="match status" value="1"/>
</dbReference>
<dbReference type="NCBIfam" id="NF010639">
    <property type="entry name" value="PRK14036.1"/>
    <property type="match status" value="1"/>
</dbReference>
<dbReference type="NCBIfam" id="TIGR01800">
    <property type="entry name" value="cit_synth_II"/>
    <property type="match status" value="1"/>
</dbReference>
<evidence type="ECO:0000313" key="8">
    <source>
        <dbReference type="Proteomes" id="UP000676565"/>
    </source>
</evidence>
<dbReference type="InterPro" id="IPR016142">
    <property type="entry name" value="Citrate_synth-like_lrg_a-sub"/>
</dbReference>
<organism evidence="7 8">
    <name type="scientific">Gemmata palustris</name>
    <dbReference type="NCBI Taxonomy" id="2822762"/>
    <lineage>
        <taxon>Bacteria</taxon>
        <taxon>Pseudomonadati</taxon>
        <taxon>Planctomycetota</taxon>
        <taxon>Planctomycetia</taxon>
        <taxon>Gemmatales</taxon>
        <taxon>Gemmataceae</taxon>
        <taxon>Gemmata</taxon>
    </lineage>
</organism>
<dbReference type="InterPro" id="IPR024176">
    <property type="entry name" value="Citrate_synthase_bac-typ"/>
</dbReference>
<evidence type="ECO:0000256" key="4">
    <source>
        <dbReference type="ARBA" id="ARBA00022679"/>
    </source>
</evidence>
<dbReference type="Proteomes" id="UP000676565">
    <property type="component" value="Unassembled WGS sequence"/>
</dbReference>
<evidence type="ECO:0000256" key="6">
    <source>
        <dbReference type="PIRNR" id="PIRNR001369"/>
    </source>
</evidence>
<dbReference type="PANTHER" id="PTHR42871">
    <property type="entry name" value="CITRATE SYNTHASE"/>
    <property type="match status" value="1"/>
</dbReference>
<proteinExistence type="inferred from homology"/>
<dbReference type="SUPFAM" id="SSF48256">
    <property type="entry name" value="Citrate synthase"/>
    <property type="match status" value="1"/>
</dbReference>
<reference evidence="7 8" key="1">
    <citation type="submission" date="2021-04" db="EMBL/GenBank/DDBJ databases">
        <authorList>
            <person name="Ivanova A."/>
        </authorList>
    </citation>
    <scope>NUCLEOTIDE SEQUENCE [LARGE SCALE GENOMIC DNA]</scope>
    <source>
        <strain evidence="7 8">G18</strain>
    </source>
</reference>
<keyword evidence="8" id="KW-1185">Reference proteome</keyword>
<sequence>MSTEVEYKPGLEDVPAAKSAVSFLDGKKAVLEYRGIPVEVLAKESSFEEVSWLLIKGDLPTQKQLAEFDHDLRQRRAIHFRLKDLIKCMPADGHPMDALHATVAALGMFYPSHTVGDPAKNWEASCRLIAAMPTLVAAFARTRRGEEIIDPRSDLDHAGNFYYMLFGKEPSPATRKVLDACLILHAEHQMNASTFTARVTGSTLATPYQTIASAIGSLSGPLHGGANEEALRQFEEIGGPEKAKPWIEAKRAVDPKYKVMGLGHRVYKVKDARATVLQEIAEHVFAETSRPKAYETALELERICAGIYGPKGIYPNVDYYSGVVYQALGIPTDVFTPIFAIARVAGWLAHWTEQLVGNRIFRPEQISIGKTDVKYVPLEQRA</sequence>
<dbReference type="Gene3D" id="1.10.580.10">
    <property type="entry name" value="Citrate Synthase, domain 1"/>
    <property type="match status" value="1"/>
</dbReference>
<evidence type="ECO:0000256" key="5">
    <source>
        <dbReference type="ARBA" id="ARBA00049288"/>
    </source>
</evidence>
<dbReference type="InterPro" id="IPR016143">
    <property type="entry name" value="Citrate_synth-like_sm_a-sub"/>
</dbReference>
<dbReference type="PANTHER" id="PTHR42871:SF1">
    <property type="entry name" value="CITRATE SYNTHASE"/>
    <property type="match status" value="1"/>
</dbReference>
<dbReference type="RefSeq" id="WP_210662817.1">
    <property type="nucleotide sequence ID" value="NZ_JAGKQQ010000002.1"/>
</dbReference>
<name>A0ABS5C3S6_9BACT</name>
<dbReference type="InterPro" id="IPR036969">
    <property type="entry name" value="Citrate_synthase_sf"/>
</dbReference>
<dbReference type="PRINTS" id="PR00143">
    <property type="entry name" value="CITRTSNTHASE"/>
</dbReference>
<comment type="catalytic activity">
    <reaction evidence="5">
        <text>oxaloacetate + acetyl-CoA + H2O = citrate + CoA + H(+)</text>
        <dbReference type="Rhea" id="RHEA:16845"/>
        <dbReference type="ChEBI" id="CHEBI:15377"/>
        <dbReference type="ChEBI" id="CHEBI:15378"/>
        <dbReference type="ChEBI" id="CHEBI:16452"/>
        <dbReference type="ChEBI" id="CHEBI:16947"/>
        <dbReference type="ChEBI" id="CHEBI:57287"/>
        <dbReference type="ChEBI" id="CHEBI:57288"/>
        <dbReference type="EC" id="2.3.3.16"/>
    </reaction>
</comment>
<accession>A0ABS5C3S6</accession>
<protein>
    <recommendedName>
        <fullName evidence="6">Citrate synthase</fullName>
    </recommendedName>
</protein>
<comment type="caution">
    <text evidence="7">The sequence shown here is derived from an EMBL/GenBank/DDBJ whole genome shotgun (WGS) entry which is preliminary data.</text>
</comment>
<comment type="similarity">
    <text evidence="2 6">Belongs to the citrate synthase family.</text>
</comment>
<evidence type="ECO:0000256" key="3">
    <source>
        <dbReference type="ARBA" id="ARBA00022532"/>
    </source>
</evidence>
<evidence type="ECO:0000313" key="7">
    <source>
        <dbReference type="EMBL" id="MBP3960610.1"/>
    </source>
</evidence>
<gene>
    <name evidence="7" type="ORF">J8F10_35755</name>
</gene>
<dbReference type="EMBL" id="JAGKQQ010000002">
    <property type="protein sequence ID" value="MBP3960610.1"/>
    <property type="molecule type" value="Genomic_DNA"/>
</dbReference>
<keyword evidence="4 6" id="KW-0808">Transferase</keyword>
<keyword evidence="3" id="KW-0816">Tricarboxylic acid cycle</keyword>
<evidence type="ECO:0000256" key="1">
    <source>
        <dbReference type="ARBA" id="ARBA00004751"/>
    </source>
</evidence>
<dbReference type="InterPro" id="IPR011278">
    <property type="entry name" value="2-MeCitrate/Citrate_synth_II"/>
</dbReference>
<comment type="pathway">
    <text evidence="1">Carbohydrate metabolism; tricarboxylic acid cycle; isocitrate from oxaloacetate: step 1/2.</text>
</comment>